<proteinExistence type="predicted"/>
<dbReference type="RefSeq" id="WP_091094481.1">
    <property type="nucleotide sequence ID" value="NZ_FMHZ01000001.1"/>
</dbReference>
<evidence type="ECO:0000313" key="4">
    <source>
        <dbReference type="Proteomes" id="UP000199001"/>
    </source>
</evidence>
<dbReference type="PROSITE" id="PS50943">
    <property type="entry name" value="HTH_CROC1"/>
    <property type="match status" value="1"/>
</dbReference>
<protein>
    <submittedName>
        <fullName evidence="3">Helix-turn-helix domain-containing protein</fullName>
    </submittedName>
</protein>
<reference evidence="4" key="1">
    <citation type="submission" date="2016-06" db="EMBL/GenBank/DDBJ databases">
        <authorList>
            <person name="Varghese N."/>
            <person name="Submissions Spin"/>
        </authorList>
    </citation>
    <scope>NUCLEOTIDE SEQUENCE [LARGE SCALE GENOMIC DNA]</scope>
    <source>
        <strain evidence="4">DSM 43903</strain>
    </source>
</reference>
<feature type="region of interest" description="Disordered" evidence="1">
    <location>
        <begin position="198"/>
        <end position="220"/>
    </location>
</feature>
<dbReference type="OrthoDB" id="3369786at2"/>
<dbReference type="InterPro" id="IPR001387">
    <property type="entry name" value="Cro/C1-type_HTH"/>
</dbReference>
<evidence type="ECO:0000256" key="1">
    <source>
        <dbReference type="SAM" id="MobiDB-lite"/>
    </source>
</evidence>
<dbReference type="Proteomes" id="UP000199001">
    <property type="component" value="Unassembled WGS sequence"/>
</dbReference>
<dbReference type="EMBL" id="FMHZ01000001">
    <property type="protein sequence ID" value="SCL43853.1"/>
    <property type="molecule type" value="Genomic_DNA"/>
</dbReference>
<evidence type="ECO:0000259" key="2">
    <source>
        <dbReference type="PROSITE" id="PS50943"/>
    </source>
</evidence>
<gene>
    <name evidence="3" type="ORF">GA0070606_0044</name>
</gene>
<keyword evidence="4" id="KW-1185">Reference proteome</keyword>
<accession>A0A1C6TQA6</accession>
<sequence length="220" mass="24118">MPTLDSDSSVAEYFAINLRKTREARGLSQADLAQRVKELGHPCTQATIWKLEQGHREPKLTEAVAIGGALGLWRWTELTVKPAEFNLAITVDHWRRRAYESAAQTRAAAAAQIEALENLAVAVRSALDAGLSVKWAEGRSGGWLEFTPEMTVLREVLAARVAVDVEDDEHHRRTAEQERLAAQILSALESSGVPLAVTPEDVRFVPGDDRERDDDGDAAG</sequence>
<organism evidence="3 4">
    <name type="scientific">Micromonospora citrea</name>
    <dbReference type="NCBI Taxonomy" id="47855"/>
    <lineage>
        <taxon>Bacteria</taxon>
        <taxon>Bacillati</taxon>
        <taxon>Actinomycetota</taxon>
        <taxon>Actinomycetes</taxon>
        <taxon>Micromonosporales</taxon>
        <taxon>Micromonosporaceae</taxon>
        <taxon>Micromonospora</taxon>
    </lineage>
</organism>
<dbReference type="Gene3D" id="1.10.260.40">
    <property type="entry name" value="lambda repressor-like DNA-binding domains"/>
    <property type="match status" value="1"/>
</dbReference>
<feature type="compositionally biased region" description="Basic and acidic residues" evidence="1">
    <location>
        <begin position="200"/>
        <end position="210"/>
    </location>
</feature>
<evidence type="ECO:0000313" key="3">
    <source>
        <dbReference type="EMBL" id="SCL43853.1"/>
    </source>
</evidence>
<dbReference type="Pfam" id="PF13560">
    <property type="entry name" value="HTH_31"/>
    <property type="match status" value="1"/>
</dbReference>
<dbReference type="CDD" id="cd00093">
    <property type="entry name" value="HTH_XRE"/>
    <property type="match status" value="1"/>
</dbReference>
<feature type="domain" description="HTH cro/C1-type" evidence="2">
    <location>
        <begin position="18"/>
        <end position="78"/>
    </location>
</feature>
<dbReference type="STRING" id="47855.GA0070606_0044"/>
<name>A0A1C6TQA6_9ACTN</name>
<dbReference type="SUPFAM" id="SSF47413">
    <property type="entry name" value="lambda repressor-like DNA-binding domains"/>
    <property type="match status" value="1"/>
</dbReference>
<dbReference type="GO" id="GO:0003677">
    <property type="term" value="F:DNA binding"/>
    <property type="evidence" value="ECO:0007669"/>
    <property type="project" value="InterPro"/>
</dbReference>
<dbReference type="InterPro" id="IPR010982">
    <property type="entry name" value="Lambda_DNA-bd_dom_sf"/>
</dbReference>
<feature type="compositionally biased region" description="Acidic residues" evidence="1">
    <location>
        <begin position="211"/>
        <end position="220"/>
    </location>
</feature>
<dbReference type="AlphaFoldDB" id="A0A1C6TQA6"/>